<name>A0A830HMV8_9CHLO</name>
<comment type="caution">
    <text evidence="3">The sequence shown here is derived from an EMBL/GenBank/DDBJ whole genome shotgun (WGS) entry which is preliminary data.</text>
</comment>
<dbReference type="GO" id="GO:0050821">
    <property type="term" value="P:protein stabilization"/>
    <property type="evidence" value="ECO:0007669"/>
    <property type="project" value="TreeGrafter"/>
</dbReference>
<dbReference type="PANTHER" id="PTHR12329">
    <property type="entry name" value="BCL2-ASSOCIATED ATHANOGENE"/>
    <property type="match status" value="1"/>
</dbReference>
<evidence type="ECO:0000259" key="2">
    <source>
        <dbReference type="PROSITE" id="PS51035"/>
    </source>
</evidence>
<dbReference type="Proteomes" id="UP000660262">
    <property type="component" value="Unassembled WGS sequence"/>
</dbReference>
<dbReference type="PROSITE" id="PS51035">
    <property type="entry name" value="BAG"/>
    <property type="match status" value="1"/>
</dbReference>
<reference evidence="3" key="1">
    <citation type="submission" date="2020-10" db="EMBL/GenBank/DDBJ databases">
        <title>Unveiling of a novel bifunctional photoreceptor, Dualchrome1, isolated from a cosmopolitan green alga.</title>
        <authorList>
            <person name="Suzuki S."/>
            <person name="Kawachi M."/>
        </authorList>
    </citation>
    <scope>NUCLEOTIDE SEQUENCE</scope>
    <source>
        <strain evidence="3">NIES 2893</strain>
    </source>
</reference>
<dbReference type="SUPFAM" id="SSF63491">
    <property type="entry name" value="BAG domain"/>
    <property type="match status" value="1"/>
</dbReference>
<dbReference type="PANTHER" id="PTHR12329:SF16">
    <property type="entry name" value="BAG FAMILY MOLECULAR CHAPERONE REGULATOR 1"/>
    <property type="match status" value="1"/>
</dbReference>
<dbReference type="OrthoDB" id="2020426at2759"/>
<feature type="domain" description="BAG" evidence="2">
    <location>
        <begin position="110"/>
        <end position="187"/>
    </location>
</feature>
<accession>A0A830HMV8</accession>
<keyword evidence="4" id="KW-1185">Reference proteome</keyword>
<gene>
    <name evidence="3" type="ORF">PPROV_000750300</name>
</gene>
<dbReference type="GO" id="GO:0051087">
    <property type="term" value="F:protein-folding chaperone binding"/>
    <property type="evidence" value="ECO:0007669"/>
    <property type="project" value="InterPro"/>
</dbReference>
<dbReference type="InterPro" id="IPR039773">
    <property type="entry name" value="BAG_chaperone_regulator"/>
</dbReference>
<dbReference type="EMBL" id="BNJQ01000022">
    <property type="protein sequence ID" value="GHP08766.1"/>
    <property type="molecule type" value="Genomic_DNA"/>
</dbReference>
<protein>
    <recommendedName>
        <fullName evidence="2">BAG domain-containing protein</fullName>
    </recommendedName>
</protein>
<sequence length="189" mass="20842">MASMPVRVSLMTSMFDVVVKESDSASDAVQTIRTALKLNPRSSFSLLFRGRPLPPEESIWARGVRPNAKLILREEREHVPLPQGVQRTPQTAKTKQAEVVDVTQSPAISSLAKVTARVDELEADILAALSAPQNTPKQRVVGLAEYVEQTMLALDGVEADGDETVRARRKEQIKRCQALLSKLDTIRKS</sequence>
<dbReference type="GO" id="GO:0000774">
    <property type="term" value="F:adenyl-nucleotide exchange factor activity"/>
    <property type="evidence" value="ECO:0007669"/>
    <property type="project" value="TreeGrafter"/>
</dbReference>
<proteinExistence type="predicted"/>
<dbReference type="Gene3D" id="1.20.58.120">
    <property type="entry name" value="BAG domain"/>
    <property type="match status" value="1"/>
</dbReference>
<dbReference type="InterPro" id="IPR003103">
    <property type="entry name" value="BAG_domain"/>
</dbReference>
<dbReference type="Pfam" id="PF02179">
    <property type="entry name" value="BAG"/>
    <property type="match status" value="1"/>
</dbReference>
<dbReference type="AlphaFoldDB" id="A0A830HMV8"/>
<keyword evidence="1" id="KW-0143">Chaperone</keyword>
<dbReference type="GO" id="GO:0005737">
    <property type="term" value="C:cytoplasm"/>
    <property type="evidence" value="ECO:0007669"/>
    <property type="project" value="TreeGrafter"/>
</dbReference>
<evidence type="ECO:0000256" key="1">
    <source>
        <dbReference type="ARBA" id="ARBA00023186"/>
    </source>
</evidence>
<evidence type="ECO:0000313" key="4">
    <source>
        <dbReference type="Proteomes" id="UP000660262"/>
    </source>
</evidence>
<dbReference type="SMART" id="SM00264">
    <property type="entry name" value="BAG"/>
    <property type="match status" value="1"/>
</dbReference>
<evidence type="ECO:0000313" key="3">
    <source>
        <dbReference type="EMBL" id="GHP08766.1"/>
    </source>
</evidence>
<dbReference type="InterPro" id="IPR036533">
    <property type="entry name" value="BAG_dom_sf"/>
</dbReference>
<organism evidence="3 4">
    <name type="scientific">Pycnococcus provasolii</name>
    <dbReference type="NCBI Taxonomy" id="41880"/>
    <lineage>
        <taxon>Eukaryota</taxon>
        <taxon>Viridiplantae</taxon>
        <taxon>Chlorophyta</taxon>
        <taxon>Pseudoscourfieldiophyceae</taxon>
        <taxon>Pseudoscourfieldiales</taxon>
        <taxon>Pycnococcaceae</taxon>
        <taxon>Pycnococcus</taxon>
    </lineage>
</organism>